<reference evidence="8 9" key="1">
    <citation type="journal article" date="2012" name="Stand. Genomic Sci.">
        <title>Complete genome sequence of the aerobic, heterotroph Marinithermus hydrothermalis type strain (T1(T)) from a deep-sea hydrothermal vent chimney.</title>
        <authorList>
            <person name="Copeland A."/>
            <person name="Gu W."/>
            <person name="Yasawong M."/>
            <person name="Lapidus A."/>
            <person name="Lucas S."/>
            <person name="Deshpande S."/>
            <person name="Pagani I."/>
            <person name="Tapia R."/>
            <person name="Cheng J.F."/>
            <person name="Goodwin L.A."/>
            <person name="Pitluck S."/>
            <person name="Liolios K."/>
            <person name="Ivanova N."/>
            <person name="Mavromatis K."/>
            <person name="Mikhailova N."/>
            <person name="Pati A."/>
            <person name="Chen A."/>
            <person name="Palaniappan K."/>
            <person name="Land M."/>
            <person name="Pan C."/>
            <person name="Brambilla E.M."/>
            <person name="Rohde M."/>
            <person name="Tindall B.J."/>
            <person name="Sikorski J."/>
            <person name="Goker M."/>
            <person name="Detter J.C."/>
            <person name="Bristow J."/>
            <person name="Eisen J.A."/>
            <person name="Markowitz V."/>
            <person name="Hugenholtz P."/>
            <person name="Kyrpides N.C."/>
            <person name="Klenk H.P."/>
            <person name="Woyke T."/>
        </authorList>
    </citation>
    <scope>NUCLEOTIDE SEQUENCE [LARGE SCALE GENOMIC DNA]</scope>
    <source>
        <strain evidence="9">DSM 14884 / JCM 11576 / T1</strain>
    </source>
</reference>
<name>F2NRA8_MARHT</name>
<dbReference type="HOGENOM" id="CLU_018106_1_2_0"/>
<dbReference type="PANTHER" id="PTHR43663">
    <property type="entry name" value="CHROMATE TRANSPORT PROTEIN-RELATED"/>
    <property type="match status" value="1"/>
</dbReference>
<protein>
    <submittedName>
        <fullName evidence="8">Chromate transporter</fullName>
    </submittedName>
</protein>
<evidence type="ECO:0000256" key="7">
    <source>
        <dbReference type="SAM" id="Phobius"/>
    </source>
</evidence>
<gene>
    <name evidence="8" type="ordered locus">Marky_2237</name>
</gene>
<dbReference type="GO" id="GO:0005886">
    <property type="term" value="C:plasma membrane"/>
    <property type="evidence" value="ECO:0007669"/>
    <property type="project" value="UniProtKB-SubCell"/>
</dbReference>
<keyword evidence="5 7" id="KW-1133">Transmembrane helix</keyword>
<dbReference type="InterPro" id="IPR003370">
    <property type="entry name" value="Chromate_transpt"/>
</dbReference>
<dbReference type="OrthoDB" id="8969999at2"/>
<keyword evidence="6 7" id="KW-0472">Membrane</keyword>
<evidence type="ECO:0000256" key="5">
    <source>
        <dbReference type="ARBA" id="ARBA00022989"/>
    </source>
</evidence>
<sequence>MVLLELFWAFARVGLLGFGGGPSMIPLIQEEVVEVHHWLTAEEFLDGFAFGNSLPGPIATKMAAYTGYRVAGWLGAAVATTGIILPSAVAMLLLATLYLRYKDAPYVERFLTGVRPVVVALLFLVVYEFAPKAFASPAGSGQTVVLVALALGAFVLTAFYNIHPGWLILAGGMIGLVMR</sequence>
<feature type="transmembrane region" description="Helical" evidence="7">
    <location>
        <begin position="70"/>
        <end position="98"/>
    </location>
</feature>
<evidence type="ECO:0000313" key="8">
    <source>
        <dbReference type="EMBL" id="AEB12957.1"/>
    </source>
</evidence>
<dbReference type="RefSeq" id="WP_013705001.1">
    <property type="nucleotide sequence ID" value="NC_015387.1"/>
</dbReference>
<dbReference type="AlphaFoldDB" id="F2NRA8"/>
<dbReference type="eggNOG" id="COG2059">
    <property type="taxonomic scope" value="Bacteria"/>
</dbReference>
<dbReference type="EMBL" id="CP002630">
    <property type="protein sequence ID" value="AEB12957.1"/>
    <property type="molecule type" value="Genomic_DNA"/>
</dbReference>
<keyword evidence="9" id="KW-1185">Reference proteome</keyword>
<dbReference type="PANTHER" id="PTHR43663:SF1">
    <property type="entry name" value="CHROMATE TRANSPORTER"/>
    <property type="match status" value="1"/>
</dbReference>
<evidence type="ECO:0000256" key="1">
    <source>
        <dbReference type="ARBA" id="ARBA00004651"/>
    </source>
</evidence>
<dbReference type="KEGG" id="mhd:Marky_2237"/>
<dbReference type="InterPro" id="IPR052518">
    <property type="entry name" value="CHR_Transporter"/>
</dbReference>
<evidence type="ECO:0000256" key="6">
    <source>
        <dbReference type="ARBA" id="ARBA00023136"/>
    </source>
</evidence>
<feature type="transmembrane region" description="Helical" evidence="7">
    <location>
        <begin position="142"/>
        <end position="169"/>
    </location>
</feature>
<accession>F2NRA8</accession>
<proteinExistence type="inferred from homology"/>
<comment type="subcellular location">
    <subcellularLocation>
        <location evidence="1">Cell membrane</location>
        <topology evidence="1">Multi-pass membrane protein</topology>
    </subcellularLocation>
</comment>
<evidence type="ECO:0000256" key="4">
    <source>
        <dbReference type="ARBA" id="ARBA00022692"/>
    </source>
</evidence>
<dbReference type="Pfam" id="PF02417">
    <property type="entry name" value="Chromate_transp"/>
    <property type="match status" value="1"/>
</dbReference>
<keyword evidence="4 7" id="KW-0812">Transmembrane</keyword>
<dbReference type="STRING" id="869210.Marky_2237"/>
<dbReference type="GO" id="GO:0015109">
    <property type="term" value="F:chromate transmembrane transporter activity"/>
    <property type="evidence" value="ECO:0007669"/>
    <property type="project" value="InterPro"/>
</dbReference>
<organism evidence="8 9">
    <name type="scientific">Marinithermus hydrothermalis (strain DSM 14884 / JCM 11576 / T1)</name>
    <dbReference type="NCBI Taxonomy" id="869210"/>
    <lineage>
        <taxon>Bacteria</taxon>
        <taxon>Thermotogati</taxon>
        <taxon>Deinococcota</taxon>
        <taxon>Deinococci</taxon>
        <taxon>Thermales</taxon>
        <taxon>Thermaceae</taxon>
        <taxon>Marinithermus</taxon>
    </lineage>
</organism>
<keyword evidence="3" id="KW-1003">Cell membrane</keyword>
<evidence type="ECO:0000256" key="2">
    <source>
        <dbReference type="ARBA" id="ARBA00005262"/>
    </source>
</evidence>
<feature type="transmembrane region" description="Helical" evidence="7">
    <location>
        <begin position="110"/>
        <end position="130"/>
    </location>
</feature>
<dbReference type="Proteomes" id="UP000007030">
    <property type="component" value="Chromosome"/>
</dbReference>
<evidence type="ECO:0000313" key="9">
    <source>
        <dbReference type="Proteomes" id="UP000007030"/>
    </source>
</evidence>
<comment type="similarity">
    <text evidence="2">Belongs to the chromate ion transporter (CHR) (TC 2.A.51) family.</text>
</comment>
<evidence type="ECO:0000256" key="3">
    <source>
        <dbReference type="ARBA" id="ARBA00022475"/>
    </source>
</evidence>